<feature type="domain" description="Transglutaminase-like" evidence="2">
    <location>
        <begin position="446"/>
        <end position="570"/>
    </location>
</feature>
<keyword evidence="1" id="KW-1133">Transmembrane helix</keyword>
<dbReference type="EMBL" id="WNLP01000005">
    <property type="protein sequence ID" value="MUH59834.1"/>
    <property type="molecule type" value="Genomic_DNA"/>
</dbReference>
<dbReference type="RefSeq" id="WP_246165899.1">
    <property type="nucleotide sequence ID" value="NZ_WNLP01000005.1"/>
</dbReference>
<evidence type="ECO:0000313" key="3">
    <source>
        <dbReference type="EMBL" id="MUH59834.1"/>
    </source>
</evidence>
<evidence type="ECO:0000256" key="1">
    <source>
        <dbReference type="SAM" id="Phobius"/>
    </source>
</evidence>
<dbReference type="Pfam" id="PF01841">
    <property type="entry name" value="Transglut_core"/>
    <property type="match status" value="1"/>
</dbReference>
<dbReference type="InterPro" id="IPR038765">
    <property type="entry name" value="Papain-like_cys_pep_sf"/>
</dbReference>
<feature type="transmembrane region" description="Helical" evidence="1">
    <location>
        <begin position="201"/>
        <end position="219"/>
    </location>
</feature>
<feature type="transmembrane region" description="Helical" evidence="1">
    <location>
        <begin position="92"/>
        <end position="117"/>
    </location>
</feature>
<protein>
    <submittedName>
        <fullName evidence="3">Transglutaminase</fullName>
    </submittedName>
</protein>
<accession>A0A7K1J5B0</accession>
<gene>
    <name evidence="3" type="ORF">GSD1FS_1177</name>
</gene>
<keyword evidence="1" id="KW-0472">Membrane</keyword>
<evidence type="ECO:0000313" key="4">
    <source>
        <dbReference type="Proteomes" id="UP000487882"/>
    </source>
</evidence>
<reference evidence="3 4" key="1">
    <citation type="submission" date="2019-09" db="EMBL/GenBank/DDBJ databases">
        <title>Bifidobacterium canis sp. nov., isolated from the digestive tract of German Shepherd dog puppy.</title>
        <authorList>
            <person name="Bunesova V."/>
        </authorList>
    </citation>
    <scope>NUCLEOTIDE SEQUENCE [LARGE SCALE GENOMIC DNA]</scope>
    <source>
        <strain evidence="3 4">GSD1FS</strain>
    </source>
</reference>
<feature type="transmembrane region" description="Helical" evidence="1">
    <location>
        <begin position="176"/>
        <end position="195"/>
    </location>
</feature>
<dbReference type="Gene3D" id="3.10.620.30">
    <property type="match status" value="1"/>
</dbReference>
<sequence length="570" mass="61151">MNAMPLISPIAARAHATHTNTVRATMSRTNTTRTYAVSLTVTSLIVLLGTANLIDVYDTVTLWLLAAAPATVIGTLIAAMGMREQLRGWWQLLALAVAQCIVGPLIALPHTAIFHVVPSLATLSEGWHATFSSFKLIVAMTPPIGSTTGSLMAVWSICMWSSVLAGTFAIFPNPRFCILSVVIGIADCALCALLGTQNASHRTLLGVALAILILWWLSWRWQLLEYSHLLSATLILLLAAVIAFGYCSTVHVQRVILRDYYDPPLSLQQYSSPLAAMRAYIKEHKEHDLLTVHNLPAGASVRLAVMDCYDGNVWNLTDGQSHASSGHYVRAGTTITPTEEQHGGEIFQASFTVHDGMRDYWLPLAGAATQVAFEGEHDRSRDDFFYNKPANSGIVTSGIHAGLSYSETGMLAARPSDGQIRHANAAHIEQAAIADMPDAVSSMALALAGGQSTAGAQALALAHGLREHGWFSHGLANDYPSNSGHGNYRLAQLLGGTVMVGDSEQYASAMALMARSLGLPSRVVLGFVPKDGDGDPTESRTERTADGQTTVTFTGNDICAWVEILLEDYG</sequence>
<dbReference type="Proteomes" id="UP000487882">
    <property type="component" value="Unassembled WGS sequence"/>
</dbReference>
<dbReference type="AlphaFoldDB" id="A0A7K1J5B0"/>
<feature type="transmembrane region" description="Helical" evidence="1">
    <location>
        <begin position="226"/>
        <end position="246"/>
    </location>
</feature>
<keyword evidence="4" id="KW-1185">Reference proteome</keyword>
<proteinExistence type="predicted"/>
<keyword evidence="1" id="KW-0812">Transmembrane</keyword>
<feature type="transmembrane region" description="Helical" evidence="1">
    <location>
        <begin position="35"/>
        <end position="54"/>
    </location>
</feature>
<feature type="transmembrane region" description="Helical" evidence="1">
    <location>
        <begin position="60"/>
        <end position="80"/>
    </location>
</feature>
<organism evidence="3 4">
    <name type="scientific">Bifidobacterium canis</name>
    <dbReference type="NCBI Taxonomy" id="2610880"/>
    <lineage>
        <taxon>Bacteria</taxon>
        <taxon>Bacillati</taxon>
        <taxon>Actinomycetota</taxon>
        <taxon>Actinomycetes</taxon>
        <taxon>Bifidobacteriales</taxon>
        <taxon>Bifidobacteriaceae</taxon>
        <taxon>Bifidobacterium</taxon>
    </lineage>
</organism>
<name>A0A7K1J5B0_9BIFI</name>
<evidence type="ECO:0000259" key="2">
    <source>
        <dbReference type="Pfam" id="PF01841"/>
    </source>
</evidence>
<dbReference type="SUPFAM" id="SSF54001">
    <property type="entry name" value="Cysteine proteinases"/>
    <property type="match status" value="1"/>
</dbReference>
<comment type="caution">
    <text evidence="3">The sequence shown here is derived from an EMBL/GenBank/DDBJ whole genome shotgun (WGS) entry which is preliminary data.</text>
</comment>
<dbReference type="InterPro" id="IPR002931">
    <property type="entry name" value="Transglutaminase-like"/>
</dbReference>
<feature type="transmembrane region" description="Helical" evidence="1">
    <location>
        <begin position="152"/>
        <end position="171"/>
    </location>
</feature>